<dbReference type="InterPro" id="IPR005481">
    <property type="entry name" value="BC-like_N"/>
</dbReference>
<dbReference type="PANTHER" id="PTHR18866">
    <property type="entry name" value="CARBOXYLASE:PYRUVATE/ACETYL-COA/PROPIONYL-COA CARBOXYLASE"/>
    <property type="match status" value="1"/>
</dbReference>
<comment type="caution">
    <text evidence="9">The sequence shown here is derived from an EMBL/GenBank/DDBJ whole genome shotgun (WGS) entry which is preliminary data.</text>
</comment>
<keyword evidence="4 6" id="KW-0067">ATP-binding</keyword>
<dbReference type="SMART" id="SM00878">
    <property type="entry name" value="Biotin_carb_C"/>
    <property type="match status" value="1"/>
</dbReference>
<dbReference type="Gene3D" id="3.30.470.20">
    <property type="entry name" value="ATP-grasp fold, B domain"/>
    <property type="match status" value="1"/>
</dbReference>
<evidence type="ECO:0000256" key="3">
    <source>
        <dbReference type="ARBA" id="ARBA00022741"/>
    </source>
</evidence>
<evidence type="ECO:0000256" key="4">
    <source>
        <dbReference type="ARBA" id="ARBA00022840"/>
    </source>
</evidence>
<feature type="domain" description="ATP-grasp" evidence="7">
    <location>
        <begin position="122"/>
        <end position="318"/>
    </location>
</feature>
<dbReference type="PROSITE" id="PS00866">
    <property type="entry name" value="CPSASE_1"/>
    <property type="match status" value="1"/>
</dbReference>
<gene>
    <name evidence="9" type="ORF">QFW96_15900</name>
</gene>
<proteinExistence type="predicted"/>
<dbReference type="SUPFAM" id="SSF52440">
    <property type="entry name" value="PreATP-grasp domain"/>
    <property type="match status" value="1"/>
</dbReference>
<keyword evidence="2 9" id="KW-0436">Ligase</keyword>
<reference evidence="9 10" key="1">
    <citation type="submission" date="2023-04" db="EMBL/GenBank/DDBJ databases">
        <title>Draft genome sequence of Saccharopolyspora sp. TS4A08 isolated from sweet potato rhizospheric soil.</title>
        <authorList>
            <person name="Suksaard P."/>
            <person name="Duangmal K."/>
        </authorList>
    </citation>
    <scope>NUCLEOTIDE SEQUENCE [LARGE SCALE GENOMIC DNA]</scope>
    <source>
        <strain evidence="9 10">TS4A08</strain>
    </source>
</reference>
<dbReference type="PROSITE" id="PS50975">
    <property type="entry name" value="ATP_GRASP"/>
    <property type="match status" value="1"/>
</dbReference>
<keyword evidence="5" id="KW-0092">Biotin</keyword>
<sequence>MSGLRRVLVANRGEIAVRIIRACHAAGLEAVAVYSDADEHSRWVALADDAAHIGRSAAQKSYLDPDALLKAARTTDADAVHPGYGFLSENGGFARSIEEAGLVFIGPRPSVLERMGDKAAARSAAVAAGVPVVPGTDPIAEPEDVARLADEIGFPLLLKAAAGGGGRGIRPVGSIEELRDALPAAQAEARSAFGDPAIYLEKAVPRARHVEVQVLADDHGGVVHLFERDCSVQRRRQKLIEEAPAPGLREETRQAITAAAVRLAEHVGYRGAGTVEFLVDGSGEFYFIEMNARVQVEHPITEMITGVDVVAEQLRIAGGAPLSVDQGSIERRGAAVEFRINAEDPERDFAPTPGGIEALRLPGGPGVRVDTGITQGDRISPFYDSLIAKLVCWGEDREQAYARARQALAEFHVEGVASTAGLHRRLTADPELMAGPVHTTWLEERLT</sequence>
<evidence type="ECO:0000259" key="8">
    <source>
        <dbReference type="PROSITE" id="PS50979"/>
    </source>
</evidence>
<dbReference type="InterPro" id="IPR011054">
    <property type="entry name" value="Rudment_hybrid_motif"/>
</dbReference>
<dbReference type="InterPro" id="IPR011761">
    <property type="entry name" value="ATP-grasp"/>
</dbReference>
<evidence type="ECO:0000259" key="7">
    <source>
        <dbReference type="PROSITE" id="PS50975"/>
    </source>
</evidence>
<dbReference type="PROSITE" id="PS00867">
    <property type="entry name" value="CPSASE_2"/>
    <property type="match status" value="1"/>
</dbReference>
<dbReference type="PROSITE" id="PS50979">
    <property type="entry name" value="BC"/>
    <property type="match status" value="1"/>
</dbReference>
<evidence type="ECO:0000313" key="10">
    <source>
        <dbReference type="Proteomes" id="UP001237595"/>
    </source>
</evidence>
<accession>A0ABT6PQD5</accession>
<dbReference type="InterPro" id="IPR016185">
    <property type="entry name" value="PreATP-grasp_dom_sf"/>
</dbReference>
<dbReference type="Pfam" id="PF02785">
    <property type="entry name" value="Biotin_carb_C"/>
    <property type="match status" value="1"/>
</dbReference>
<dbReference type="Pfam" id="PF00289">
    <property type="entry name" value="Biotin_carb_N"/>
    <property type="match status" value="1"/>
</dbReference>
<dbReference type="GO" id="GO:0003989">
    <property type="term" value="F:acetyl-CoA carboxylase activity"/>
    <property type="evidence" value="ECO:0007669"/>
    <property type="project" value="UniProtKB-EC"/>
</dbReference>
<dbReference type="Proteomes" id="UP001237595">
    <property type="component" value="Unassembled WGS sequence"/>
</dbReference>
<dbReference type="InterPro" id="IPR005482">
    <property type="entry name" value="Biotin_COase_C"/>
</dbReference>
<name>A0ABT6PQD5_9PSEU</name>
<evidence type="ECO:0000256" key="5">
    <source>
        <dbReference type="ARBA" id="ARBA00023267"/>
    </source>
</evidence>
<dbReference type="NCBIfam" id="NF006367">
    <property type="entry name" value="PRK08591.1"/>
    <property type="match status" value="1"/>
</dbReference>
<dbReference type="EC" id="6.3.4.14" evidence="1"/>
<dbReference type="EMBL" id="JASAOF010000009">
    <property type="protein sequence ID" value="MDI2030112.1"/>
    <property type="molecule type" value="Genomic_DNA"/>
</dbReference>
<organism evidence="9 10">
    <name type="scientific">Saccharopolyspora ipomoeae</name>
    <dbReference type="NCBI Taxonomy" id="3042027"/>
    <lineage>
        <taxon>Bacteria</taxon>
        <taxon>Bacillati</taxon>
        <taxon>Actinomycetota</taxon>
        <taxon>Actinomycetes</taxon>
        <taxon>Pseudonocardiales</taxon>
        <taxon>Pseudonocardiaceae</taxon>
        <taxon>Saccharopolyspora</taxon>
    </lineage>
</organism>
<dbReference type="InterPro" id="IPR011764">
    <property type="entry name" value="Biotin_carboxylation_dom"/>
</dbReference>
<dbReference type="SUPFAM" id="SSF56059">
    <property type="entry name" value="Glutathione synthetase ATP-binding domain-like"/>
    <property type="match status" value="1"/>
</dbReference>
<dbReference type="InterPro" id="IPR005479">
    <property type="entry name" value="CPAse_ATP-bd"/>
</dbReference>
<feature type="domain" description="Biotin carboxylation" evidence="8">
    <location>
        <begin position="3"/>
        <end position="447"/>
    </location>
</feature>
<dbReference type="PANTHER" id="PTHR18866:SF33">
    <property type="entry name" value="METHYLCROTONOYL-COA CARBOXYLASE SUBUNIT ALPHA, MITOCHONDRIAL-RELATED"/>
    <property type="match status" value="1"/>
</dbReference>
<evidence type="ECO:0000256" key="2">
    <source>
        <dbReference type="ARBA" id="ARBA00022598"/>
    </source>
</evidence>
<keyword evidence="3 6" id="KW-0547">Nucleotide-binding</keyword>
<evidence type="ECO:0000256" key="6">
    <source>
        <dbReference type="PROSITE-ProRule" id="PRU00409"/>
    </source>
</evidence>
<dbReference type="InterPro" id="IPR050856">
    <property type="entry name" value="Biotin_carboxylase_complex"/>
</dbReference>
<evidence type="ECO:0000256" key="1">
    <source>
        <dbReference type="ARBA" id="ARBA00013263"/>
    </source>
</evidence>
<evidence type="ECO:0000313" key="9">
    <source>
        <dbReference type="EMBL" id="MDI2030112.1"/>
    </source>
</evidence>
<keyword evidence="10" id="KW-1185">Reference proteome</keyword>
<dbReference type="SUPFAM" id="SSF51246">
    <property type="entry name" value="Rudiment single hybrid motif"/>
    <property type="match status" value="1"/>
</dbReference>
<protein>
    <recommendedName>
        <fullName evidence="1">biotin carboxylase</fullName>
        <ecNumber evidence="1">6.3.4.14</ecNumber>
    </recommendedName>
</protein>
<dbReference type="RefSeq" id="WP_281456427.1">
    <property type="nucleotide sequence ID" value="NZ_JASAOF010000009.1"/>
</dbReference>
<dbReference type="Pfam" id="PF02786">
    <property type="entry name" value="CPSase_L_D2"/>
    <property type="match status" value="1"/>
</dbReference>